<comment type="caution">
    <text evidence="1">The sequence shown here is derived from an EMBL/GenBank/DDBJ whole genome shotgun (WGS) entry which is preliminary data.</text>
</comment>
<reference evidence="1 2" key="1">
    <citation type="journal article" date="2020" name="IScience">
        <title>Genome Sequencing of the Endangered Kingdonia uniflora (Circaeasteraceae, Ranunculales) Reveals Potential Mechanisms of Evolutionary Specialization.</title>
        <authorList>
            <person name="Sun Y."/>
            <person name="Deng T."/>
            <person name="Zhang A."/>
            <person name="Moore M.J."/>
            <person name="Landis J.B."/>
            <person name="Lin N."/>
            <person name="Zhang H."/>
            <person name="Zhang X."/>
            <person name="Huang J."/>
            <person name="Zhang X."/>
            <person name="Sun H."/>
            <person name="Wang H."/>
        </authorList>
    </citation>
    <scope>NUCLEOTIDE SEQUENCE [LARGE SCALE GENOMIC DNA]</scope>
    <source>
        <strain evidence="1">TB1705</strain>
        <tissue evidence="1">Leaf</tissue>
    </source>
</reference>
<name>A0A7J7KXZ0_9MAGN</name>
<dbReference type="EMBL" id="JACGCM010002811">
    <property type="protein sequence ID" value="KAF6135231.1"/>
    <property type="molecule type" value="Genomic_DNA"/>
</dbReference>
<keyword evidence="2" id="KW-1185">Reference proteome</keyword>
<evidence type="ECO:0000313" key="1">
    <source>
        <dbReference type="EMBL" id="KAF6135231.1"/>
    </source>
</evidence>
<organism evidence="1 2">
    <name type="scientific">Kingdonia uniflora</name>
    <dbReference type="NCBI Taxonomy" id="39325"/>
    <lineage>
        <taxon>Eukaryota</taxon>
        <taxon>Viridiplantae</taxon>
        <taxon>Streptophyta</taxon>
        <taxon>Embryophyta</taxon>
        <taxon>Tracheophyta</taxon>
        <taxon>Spermatophyta</taxon>
        <taxon>Magnoliopsida</taxon>
        <taxon>Ranunculales</taxon>
        <taxon>Circaeasteraceae</taxon>
        <taxon>Kingdonia</taxon>
    </lineage>
</organism>
<dbReference type="Proteomes" id="UP000541444">
    <property type="component" value="Unassembled WGS sequence"/>
</dbReference>
<accession>A0A7J7KXZ0</accession>
<protein>
    <recommendedName>
        <fullName evidence="3">RNase H type-1 domain-containing protein</fullName>
    </recommendedName>
</protein>
<evidence type="ECO:0000313" key="2">
    <source>
        <dbReference type="Proteomes" id="UP000541444"/>
    </source>
</evidence>
<evidence type="ECO:0008006" key="3">
    <source>
        <dbReference type="Google" id="ProtNLM"/>
    </source>
</evidence>
<dbReference type="AlphaFoldDB" id="A0A7J7KXZ0"/>
<proteinExistence type="predicted"/>
<gene>
    <name evidence="1" type="ORF">GIB67_035302</name>
</gene>
<sequence length="91" mass="10495">MLSIWITSDSMATIQEFLNGDINLSFKDGWIQLRRCFTSLQIYHVRREINFSTDEFGKHACALIAGSVKIYIGKADSISNIEKPFRTCYRL</sequence>